<dbReference type="KEGG" id="qsa:O6P43_023505"/>
<dbReference type="EMBL" id="JARAOO010000009">
    <property type="protein sequence ID" value="KAJ7957173.1"/>
    <property type="molecule type" value="Genomic_DNA"/>
</dbReference>
<dbReference type="Gene3D" id="3.30.70.330">
    <property type="match status" value="2"/>
</dbReference>
<dbReference type="Pfam" id="PF00076">
    <property type="entry name" value="RRM_1"/>
    <property type="match status" value="2"/>
</dbReference>
<proteinExistence type="predicted"/>
<evidence type="ECO:0000256" key="6">
    <source>
        <dbReference type="SAM" id="MobiDB-lite"/>
    </source>
</evidence>
<keyword evidence="3" id="KW-0469">Meiosis</keyword>
<evidence type="ECO:0000313" key="8">
    <source>
        <dbReference type="EMBL" id="KAJ7957173.1"/>
    </source>
</evidence>
<dbReference type="GO" id="GO:0003723">
    <property type="term" value="F:RNA binding"/>
    <property type="evidence" value="ECO:0007669"/>
    <property type="project" value="UniProtKB-UniRule"/>
</dbReference>
<evidence type="ECO:0000256" key="5">
    <source>
        <dbReference type="PROSITE-ProRule" id="PRU00176"/>
    </source>
</evidence>
<dbReference type="CDD" id="cd12524">
    <property type="entry name" value="RRM1_MEI2_like"/>
    <property type="match status" value="1"/>
</dbReference>
<keyword evidence="9" id="KW-1185">Reference proteome</keyword>
<organism evidence="8 9">
    <name type="scientific">Quillaja saponaria</name>
    <name type="common">Soap bark tree</name>
    <dbReference type="NCBI Taxonomy" id="32244"/>
    <lineage>
        <taxon>Eukaryota</taxon>
        <taxon>Viridiplantae</taxon>
        <taxon>Streptophyta</taxon>
        <taxon>Embryophyta</taxon>
        <taxon>Tracheophyta</taxon>
        <taxon>Spermatophyta</taxon>
        <taxon>Magnoliopsida</taxon>
        <taxon>eudicotyledons</taxon>
        <taxon>Gunneridae</taxon>
        <taxon>Pentapetalae</taxon>
        <taxon>rosids</taxon>
        <taxon>fabids</taxon>
        <taxon>Fabales</taxon>
        <taxon>Quillajaceae</taxon>
        <taxon>Quillaja</taxon>
    </lineage>
</organism>
<dbReference type="InterPro" id="IPR012677">
    <property type="entry name" value="Nucleotide-bd_a/b_plait_sf"/>
</dbReference>
<dbReference type="InterPro" id="IPR000504">
    <property type="entry name" value="RRM_dom"/>
</dbReference>
<comment type="function">
    <text evidence="4">Probable RNA-binding protein that plays a role in meiosis and vegetative growth.</text>
</comment>
<keyword evidence="2 5" id="KW-0694">RNA-binding</keyword>
<evidence type="ECO:0000313" key="9">
    <source>
        <dbReference type="Proteomes" id="UP001163823"/>
    </source>
</evidence>
<dbReference type="SUPFAM" id="SSF54928">
    <property type="entry name" value="RNA-binding domain, RBD"/>
    <property type="match status" value="1"/>
</dbReference>
<dbReference type="InterPro" id="IPR035979">
    <property type="entry name" value="RBD_domain_sf"/>
</dbReference>
<evidence type="ECO:0000256" key="1">
    <source>
        <dbReference type="ARBA" id="ARBA00022737"/>
    </source>
</evidence>
<dbReference type="FunFam" id="3.30.70.330:FF:000101">
    <property type="entry name" value="Protein MEI2-like 1"/>
    <property type="match status" value="1"/>
</dbReference>
<dbReference type="AlphaFoldDB" id="A0AAD7LG00"/>
<gene>
    <name evidence="8" type="ORF">O6P43_023505</name>
</gene>
<feature type="domain" description="RRM" evidence="7">
    <location>
        <begin position="292"/>
        <end position="365"/>
    </location>
</feature>
<dbReference type="GO" id="GO:0045927">
    <property type="term" value="P:positive regulation of growth"/>
    <property type="evidence" value="ECO:0007669"/>
    <property type="project" value="UniProtKB-ARBA"/>
</dbReference>
<comment type="caution">
    <text evidence="8">The sequence shown here is derived from an EMBL/GenBank/DDBJ whole genome shotgun (WGS) entry which is preliminary data.</text>
</comment>
<dbReference type="GO" id="GO:0045836">
    <property type="term" value="P:positive regulation of meiotic nuclear division"/>
    <property type="evidence" value="ECO:0007669"/>
    <property type="project" value="UniProtKB-ARBA"/>
</dbReference>
<evidence type="ECO:0000256" key="4">
    <source>
        <dbReference type="ARBA" id="ARBA00058438"/>
    </source>
</evidence>
<reference evidence="8" key="1">
    <citation type="journal article" date="2023" name="Science">
        <title>Elucidation of the pathway for biosynthesis of saponin adjuvants from the soapbark tree.</title>
        <authorList>
            <person name="Reed J."/>
            <person name="Orme A."/>
            <person name="El-Demerdash A."/>
            <person name="Owen C."/>
            <person name="Martin L.B.B."/>
            <person name="Misra R.C."/>
            <person name="Kikuchi S."/>
            <person name="Rejzek M."/>
            <person name="Martin A.C."/>
            <person name="Harkess A."/>
            <person name="Leebens-Mack J."/>
            <person name="Louveau T."/>
            <person name="Stephenson M.J."/>
            <person name="Osbourn A."/>
        </authorList>
    </citation>
    <scope>NUCLEOTIDE SEQUENCE</scope>
    <source>
        <strain evidence="8">S10</strain>
    </source>
</reference>
<keyword evidence="1" id="KW-0677">Repeat</keyword>
<dbReference type="GO" id="GO:0051321">
    <property type="term" value="P:meiotic cell cycle"/>
    <property type="evidence" value="ECO:0007669"/>
    <property type="project" value="UniProtKB-KW"/>
</dbReference>
<accession>A0AAD7LG00</accession>
<dbReference type="SMART" id="SM00360">
    <property type="entry name" value="RRM"/>
    <property type="match status" value="2"/>
</dbReference>
<feature type="region of interest" description="Disordered" evidence="6">
    <location>
        <begin position="26"/>
        <end position="46"/>
    </location>
</feature>
<dbReference type="PROSITE" id="PS50102">
    <property type="entry name" value="RRM"/>
    <property type="match status" value="2"/>
</dbReference>
<dbReference type="Proteomes" id="UP001163823">
    <property type="component" value="Chromosome 9"/>
</dbReference>
<dbReference type="PANTHER" id="PTHR23189">
    <property type="entry name" value="RNA RECOGNITION MOTIF-CONTAINING"/>
    <property type="match status" value="1"/>
</dbReference>
<feature type="domain" description="RRM" evidence="7">
    <location>
        <begin position="207"/>
        <end position="280"/>
    </location>
</feature>
<evidence type="ECO:0000256" key="2">
    <source>
        <dbReference type="ARBA" id="ARBA00022884"/>
    </source>
</evidence>
<dbReference type="InterPro" id="IPR034453">
    <property type="entry name" value="MEI2-like_RRM1"/>
</dbReference>
<name>A0AAD7LG00_QUISA</name>
<dbReference type="FunFam" id="3.30.70.330:FF:000063">
    <property type="entry name" value="MEI2-like protein 5 isoform 2"/>
    <property type="match status" value="1"/>
</dbReference>
<protein>
    <submittedName>
        <fullName evidence="8">Protein MEI2-like 1</fullName>
    </submittedName>
</protein>
<evidence type="ECO:0000256" key="3">
    <source>
        <dbReference type="ARBA" id="ARBA00023254"/>
    </source>
</evidence>
<evidence type="ECO:0000259" key="7">
    <source>
        <dbReference type="PROSITE" id="PS50102"/>
    </source>
</evidence>
<sequence>MSAQRGLQLRQTNLSGDLMEKFHVGGEEGSTNMMKPNKISSHHRKSRSDVSTLQAFASDGFIGNKILVNAVPHESSLFSSSMSDLFSRKLMLLGNEVLPNQVSRTIASQHEEDPYESLKDIEAETIGNLLPDEDDLFSGVIDELGYNTRASTGNDFEDFDMFSSGGGMELEGDDHLSSGKRVYDLGGVSSCQQGSSGKHPFGEHPSRTLFVRNINSNVEDSELQALFEQYGDIRTLYTACKHRGFVMVSYCDLRAAQNAMRALQSRLLRRRKLDIHYSIPKGNPPEKDINHGMLVLSNLDSSVSNDELQQIFGFYGEIREICESPEEHHKRFIEFYDVRAAEAALRALNRSEIAGKQISLEPGNPGIATSCRMQQSQKEQDEPILCQSIRDNSLSGHMAAISSGLMDNGTNQGLQFSMKQYTNTFIENAFHRNSSVPNTLPSPLGLTSAGKILGVSESNNFIEGRKFSPIPSHHPHSFPEYHDSLANGISFNSPSAMEDLASNIGLRMTEAVDHRNIQGMSSTRNLVELNGGGFGSSKNRSSQLYGFPYTWNNSNLHQQHPSNPMIMQNSQFINGACAPASSSDAWVS</sequence>